<keyword evidence="9" id="KW-1185">Reference proteome</keyword>
<evidence type="ECO:0000256" key="6">
    <source>
        <dbReference type="SAM" id="MobiDB-lite"/>
    </source>
</evidence>
<accession>A0A8J2VCK2</accession>
<comment type="caution">
    <text evidence="8">The sequence shown here is derived from an EMBL/GenBank/DDBJ whole genome shotgun (WGS) entry which is preliminary data.</text>
</comment>
<evidence type="ECO:0000256" key="1">
    <source>
        <dbReference type="ARBA" id="ARBA00004651"/>
    </source>
</evidence>
<comment type="subcellular location">
    <subcellularLocation>
        <location evidence="1">Cell membrane</location>
        <topology evidence="1">Multi-pass membrane protein</topology>
    </subcellularLocation>
</comment>
<gene>
    <name evidence="8" type="primary">potE</name>
    <name evidence="8" type="ORF">GCM10011571_08370</name>
</gene>
<feature type="transmembrane region" description="Helical" evidence="7">
    <location>
        <begin position="88"/>
        <end position="109"/>
    </location>
</feature>
<dbReference type="EMBL" id="BMHQ01000002">
    <property type="protein sequence ID" value="GGE09400.1"/>
    <property type="molecule type" value="Genomic_DNA"/>
</dbReference>
<dbReference type="InterPro" id="IPR050367">
    <property type="entry name" value="APC_superfamily"/>
</dbReference>
<dbReference type="Gene3D" id="1.20.1740.10">
    <property type="entry name" value="Amino acid/polyamine transporter I"/>
    <property type="match status" value="1"/>
</dbReference>
<keyword evidence="4 7" id="KW-1133">Transmembrane helix</keyword>
<feature type="transmembrane region" description="Helical" evidence="7">
    <location>
        <begin position="343"/>
        <end position="363"/>
    </location>
</feature>
<reference evidence="8" key="1">
    <citation type="journal article" date="2014" name="Int. J. Syst. Evol. Microbiol.">
        <title>Complete genome sequence of Corynebacterium casei LMG S-19264T (=DSM 44701T), isolated from a smear-ripened cheese.</title>
        <authorList>
            <consortium name="US DOE Joint Genome Institute (JGI-PGF)"/>
            <person name="Walter F."/>
            <person name="Albersmeier A."/>
            <person name="Kalinowski J."/>
            <person name="Ruckert C."/>
        </authorList>
    </citation>
    <scope>NUCLEOTIDE SEQUENCE</scope>
    <source>
        <strain evidence="8">CGMCC 1.15179</strain>
    </source>
</reference>
<evidence type="ECO:0000313" key="8">
    <source>
        <dbReference type="EMBL" id="GGE09400.1"/>
    </source>
</evidence>
<dbReference type="AlphaFoldDB" id="A0A8J2VCK2"/>
<dbReference type="PANTHER" id="PTHR42770:SF13">
    <property type="entry name" value="L-METHIONINE_BRANCHED-CHAIN AMINO ACID EXPORTER YJEH"/>
    <property type="match status" value="1"/>
</dbReference>
<feature type="transmembrane region" description="Helical" evidence="7">
    <location>
        <begin position="218"/>
        <end position="239"/>
    </location>
</feature>
<dbReference type="PANTHER" id="PTHR42770">
    <property type="entry name" value="AMINO ACID TRANSPORTER-RELATED"/>
    <property type="match status" value="1"/>
</dbReference>
<feature type="compositionally biased region" description="Polar residues" evidence="6">
    <location>
        <begin position="416"/>
        <end position="428"/>
    </location>
</feature>
<feature type="transmembrane region" description="Helical" evidence="7">
    <location>
        <begin position="148"/>
        <end position="168"/>
    </location>
</feature>
<dbReference type="RefSeq" id="WP_188646623.1">
    <property type="nucleotide sequence ID" value="NZ_BMHQ01000002.1"/>
</dbReference>
<evidence type="ECO:0000313" key="9">
    <source>
        <dbReference type="Proteomes" id="UP000625210"/>
    </source>
</evidence>
<dbReference type="InterPro" id="IPR002293">
    <property type="entry name" value="AA/rel_permease1"/>
</dbReference>
<name>A0A8J2VCK2_9BACL</name>
<feature type="transmembrane region" description="Helical" evidence="7">
    <location>
        <begin position="7"/>
        <end position="32"/>
    </location>
</feature>
<reference evidence="8" key="2">
    <citation type="submission" date="2020-09" db="EMBL/GenBank/DDBJ databases">
        <authorList>
            <person name="Sun Q."/>
            <person name="Zhou Y."/>
        </authorList>
    </citation>
    <scope>NUCLEOTIDE SEQUENCE</scope>
    <source>
        <strain evidence="8">CGMCC 1.15179</strain>
    </source>
</reference>
<protein>
    <submittedName>
        <fullName evidence="8">Putrescine-ornithine antiporter</fullName>
    </submittedName>
</protein>
<evidence type="ECO:0000256" key="3">
    <source>
        <dbReference type="ARBA" id="ARBA00022692"/>
    </source>
</evidence>
<feature type="transmembrane region" description="Helical" evidence="7">
    <location>
        <begin position="180"/>
        <end position="197"/>
    </location>
</feature>
<keyword evidence="5 7" id="KW-0472">Membrane</keyword>
<dbReference type="PIRSF" id="PIRSF006060">
    <property type="entry name" value="AA_transporter"/>
    <property type="match status" value="1"/>
</dbReference>
<sequence>MKEKKMGAWLLSGLIIGPILGSGIILLPPMIVQTTGDYALLAWVMILGLGFLFARLFGRLSLAYPGDAGAALAVEHAFGPRFRQLSALYLLSAIGVGPVVVLHTAGEFFSVWIHGDLSGSIWYGLLLWIGCILILFGHITFVSKISLVLSSAAALILVCGSWAAIPYFRKGDWIATPFEWGSFGSGLLLLFWALAGWEIIGNYSNEVRNREKTIPRAILISTLIIALVSLSVAASAQWIDPARLHLAEKQPLLLTVVLYPLLGPAAMPLLSTITAGLCISTVLLVMGGTSRLMASQAEQGTFPQFLARRNRRNVPIAGIAFLGCIHLAVFAALGMGWLQPQSLVAIANSFFIGNALLGVLAAARLIRDWKIRCTAAILTVGFFLLLLQIPWWVWIWMLALAWLAWKQQGKYRVVSTNAQPGGNPSQKLTPADASHQLPAH</sequence>
<feature type="transmembrane region" description="Helical" evidence="7">
    <location>
        <begin position="314"/>
        <end position="337"/>
    </location>
</feature>
<feature type="transmembrane region" description="Helical" evidence="7">
    <location>
        <begin position="121"/>
        <end position="141"/>
    </location>
</feature>
<feature type="transmembrane region" description="Helical" evidence="7">
    <location>
        <begin position="259"/>
        <end position="286"/>
    </location>
</feature>
<evidence type="ECO:0000256" key="4">
    <source>
        <dbReference type="ARBA" id="ARBA00022989"/>
    </source>
</evidence>
<keyword evidence="3 7" id="KW-0812">Transmembrane</keyword>
<dbReference type="Pfam" id="PF13520">
    <property type="entry name" value="AA_permease_2"/>
    <property type="match status" value="1"/>
</dbReference>
<evidence type="ECO:0000256" key="5">
    <source>
        <dbReference type="ARBA" id="ARBA00023136"/>
    </source>
</evidence>
<proteinExistence type="predicted"/>
<keyword evidence="2" id="KW-1003">Cell membrane</keyword>
<evidence type="ECO:0000256" key="2">
    <source>
        <dbReference type="ARBA" id="ARBA00022475"/>
    </source>
</evidence>
<organism evidence="8 9">
    <name type="scientific">Marinithermofilum abyssi</name>
    <dbReference type="NCBI Taxonomy" id="1571185"/>
    <lineage>
        <taxon>Bacteria</taxon>
        <taxon>Bacillati</taxon>
        <taxon>Bacillota</taxon>
        <taxon>Bacilli</taxon>
        <taxon>Bacillales</taxon>
        <taxon>Thermoactinomycetaceae</taxon>
        <taxon>Marinithermofilum</taxon>
    </lineage>
</organism>
<feature type="transmembrane region" description="Helical" evidence="7">
    <location>
        <begin position="375"/>
        <end position="405"/>
    </location>
</feature>
<dbReference type="GO" id="GO:0022857">
    <property type="term" value="F:transmembrane transporter activity"/>
    <property type="evidence" value="ECO:0007669"/>
    <property type="project" value="InterPro"/>
</dbReference>
<dbReference type="Proteomes" id="UP000625210">
    <property type="component" value="Unassembled WGS sequence"/>
</dbReference>
<feature type="transmembrane region" description="Helical" evidence="7">
    <location>
        <begin position="38"/>
        <end position="57"/>
    </location>
</feature>
<evidence type="ECO:0000256" key="7">
    <source>
        <dbReference type="SAM" id="Phobius"/>
    </source>
</evidence>
<feature type="region of interest" description="Disordered" evidence="6">
    <location>
        <begin position="416"/>
        <end position="440"/>
    </location>
</feature>
<dbReference type="GO" id="GO:0005886">
    <property type="term" value="C:plasma membrane"/>
    <property type="evidence" value="ECO:0007669"/>
    <property type="project" value="UniProtKB-SubCell"/>
</dbReference>